<sequence>MHVALQHTKDRKLLNGSPRAALDSKQLEPGTLGVFEEQPTDVQHYKIANKHPEKFGSVMQIPPRVRHLMLGPAKTNADLPRILDTVETLTLTRWEPSEWTFVDAFFEPGLPPNVRVLAMTDPSIDELVGDLLAHHLPPTLVELKVRSYNDCIGKAALAGLWIALPKLPNLQVFQLVKCSAIGVDLVAALLPRTGLHELYLSLRMGNDQELMPDSVGFLDLNIDTPSGSRAHITSELLKNHAVLDRHYAPHLKLGKSAKLLEFTSHQSPPFAEFFLALAPTYPATLTILNLSSCPFYNPTQLATDVFPFLPPTLVTMNLYGTELTVDHFAEPGSRREPARDPPPPLPPKLVYLGLALYMFTKANPMRNAQWVRALPPTLRLLEVPYYNPAAQTVTAVLCGHRPAPAKAGHELVLRNREFKWVDKPWARRVRNKFVLLDGDGMSGFADLLKRAGAASTEMLVQSFVNRLGGMGGLGVFGGR</sequence>
<keyword evidence="3" id="KW-1185">Reference proteome</keyword>
<evidence type="ECO:0000313" key="3">
    <source>
        <dbReference type="Proteomes" id="UP000054350"/>
    </source>
</evidence>
<dbReference type="OrthoDB" id="10545126at2759"/>
<reference evidence="2 3" key="1">
    <citation type="submission" date="2009-11" db="EMBL/GenBank/DDBJ databases">
        <title>Annotation of Allomyces macrogynus ATCC 38327.</title>
        <authorList>
            <consortium name="The Broad Institute Genome Sequencing Platform"/>
            <person name="Russ C."/>
            <person name="Cuomo C."/>
            <person name="Burger G."/>
            <person name="Gray M.W."/>
            <person name="Holland P.W.H."/>
            <person name="King N."/>
            <person name="Lang F.B.F."/>
            <person name="Roger A.J."/>
            <person name="Ruiz-Trillo I."/>
            <person name="Young S.K."/>
            <person name="Zeng Q."/>
            <person name="Gargeya S."/>
            <person name="Fitzgerald M."/>
            <person name="Haas B."/>
            <person name="Abouelleil A."/>
            <person name="Alvarado L."/>
            <person name="Arachchi H.M."/>
            <person name="Berlin A."/>
            <person name="Chapman S.B."/>
            <person name="Gearin G."/>
            <person name="Goldberg J."/>
            <person name="Griggs A."/>
            <person name="Gujja S."/>
            <person name="Hansen M."/>
            <person name="Heiman D."/>
            <person name="Howarth C."/>
            <person name="Larimer J."/>
            <person name="Lui A."/>
            <person name="MacDonald P.J.P."/>
            <person name="McCowen C."/>
            <person name="Montmayeur A."/>
            <person name="Murphy C."/>
            <person name="Neiman D."/>
            <person name="Pearson M."/>
            <person name="Priest M."/>
            <person name="Roberts A."/>
            <person name="Saif S."/>
            <person name="Shea T."/>
            <person name="Sisk P."/>
            <person name="Stolte C."/>
            <person name="Sykes S."/>
            <person name="Wortman J."/>
            <person name="Nusbaum C."/>
            <person name="Birren B."/>
        </authorList>
    </citation>
    <scope>NUCLEOTIDE SEQUENCE [LARGE SCALE GENOMIC DNA]</scope>
    <source>
        <strain evidence="2 3">ATCC 38327</strain>
    </source>
</reference>
<reference evidence="3" key="2">
    <citation type="submission" date="2009-11" db="EMBL/GenBank/DDBJ databases">
        <title>The Genome Sequence of Allomyces macrogynus strain ATCC 38327.</title>
        <authorList>
            <consortium name="The Broad Institute Genome Sequencing Platform"/>
            <person name="Russ C."/>
            <person name="Cuomo C."/>
            <person name="Shea T."/>
            <person name="Young S.K."/>
            <person name="Zeng Q."/>
            <person name="Koehrsen M."/>
            <person name="Haas B."/>
            <person name="Borodovsky M."/>
            <person name="Guigo R."/>
            <person name="Alvarado L."/>
            <person name="Berlin A."/>
            <person name="Borenstein D."/>
            <person name="Chen Z."/>
            <person name="Engels R."/>
            <person name="Freedman E."/>
            <person name="Gellesch M."/>
            <person name="Goldberg J."/>
            <person name="Griggs A."/>
            <person name="Gujja S."/>
            <person name="Heiman D."/>
            <person name="Hepburn T."/>
            <person name="Howarth C."/>
            <person name="Jen D."/>
            <person name="Larson L."/>
            <person name="Lewis B."/>
            <person name="Mehta T."/>
            <person name="Park D."/>
            <person name="Pearson M."/>
            <person name="Roberts A."/>
            <person name="Saif S."/>
            <person name="Shenoy N."/>
            <person name="Sisk P."/>
            <person name="Stolte C."/>
            <person name="Sykes S."/>
            <person name="Walk T."/>
            <person name="White J."/>
            <person name="Yandava C."/>
            <person name="Burger G."/>
            <person name="Gray M.W."/>
            <person name="Holland P.W.H."/>
            <person name="King N."/>
            <person name="Lang F.B.F."/>
            <person name="Roger A.J."/>
            <person name="Ruiz-Trillo I."/>
            <person name="Lander E."/>
            <person name="Nusbaum C."/>
        </authorList>
    </citation>
    <scope>NUCLEOTIDE SEQUENCE [LARGE SCALE GENOMIC DNA]</scope>
    <source>
        <strain evidence="3">ATCC 38327</strain>
    </source>
</reference>
<evidence type="ECO:0000313" key="2">
    <source>
        <dbReference type="EMBL" id="KNE69884.1"/>
    </source>
</evidence>
<dbReference type="EMBL" id="GG745363">
    <property type="protein sequence ID" value="KNE69884.1"/>
    <property type="molecule type" value="Genomic_DNA"/>
</dbReference>
<feature type="region of interest" description="Disordered" evidence="1">
    <location>
        <begin position="1"/>
        <end position="30"/>
    </location>
</feature>
<protein>
    <submittedName>
        <fullName evidence="2">Uncharacterized protein</fullName>
    </submittedName>
</protein>
<gene>
    <name evidence="2" type="ORF">AMAG_14729</name>
</gene>
<dbReference type="SUPFAM" id="SSF52047">
    <property type="entry name" value="RNI-like"/>
    <property type="match status" value="1"/>
</dbReference>
<organism evidence="2 3">
    <name type="scientific">Allomyces macrogynus (strain ATCC 38327)</name>
    <name type="common">Allomyces javanicus var. macrogynus</name>
    <dbReference type="NCBI Taxonomy" id="578462"/>
    <lineage>
        <taxon>Eukaryota</taxon>
        <taxon>Fungi</taxon>
        <taxon>Fungi incertae sedis</taxon>
        <taxon>Blastocladiomycota</taxon>
        <taxon>Blastocladiomycetes</taxon>
        <taxon>Blastocladiales</taxon>
        <taxon>Blastocladiaceae</taxon>
        <taxon>Allomyces</taxon>
    </lineage>
</organism>
<name>A0A0L0T5N7_ALLM3</name>
<dbReference type="VEuPathDB" id="FungiDB:AMAG_14729"/>
<evidence type="ECO:0000256" key="1">
    <source>
        <dbReference type="SAM" id="MobiDB-lite"/>
    </source>
</evidence>
<proteinExistence type="predicted"/>
<accession>A0A0L0T5N7</accession>
<dbReference type="AlphaFoldDB" id="A0A0L0T5N7"/>
<dbReference type="Proteomes" id="UP000054350">
    <property type="component" value="Unassembled WGS sequence"/>
</dbReference>